<feature type="domain" description="Phospholipid/glycerol acyltransferase" evidence="2">
    <location>
        <begin position="35"/>
        <end position="164"/>
    </location>
</feature>
<keyword evidence="3" id="KW-0012">Acyltransferase</keyword>
<evidence type="ECO:0000256" key="1">
    <source>
        <dbReference type="SAM" id="Phobius"/>
    </source>
</evidence>
<evidence type="ECO:0000313" key="3">
    <source>
        <dbReference type="EMBL" id="SMD32813.1"/>
    </source>
</evidence>
<dbReference type="SMART" id="SM00563">
    <property type="entry name" value="PlsC"/>
    <property type="match status" value="1"/>
</dbReference>
<keyword evidence="4" id="KW-1185">Reference proteome</keyword>
<dbReference type="OrthoDB" id="9806008at2"/>
<dbReference type="EMBL" id="FWYF01000001">
    <property type="protein sequence ID" value="SMD32813.1"/>
    <property type="molecule type" value="Genomic_DNA"/>
</dbReference>
<evidence type="ECO:0000313" key="4">
    <source>
        <dbReference type="Proteomes" id="UP000192472"/>
    </source>
</evidence>
<accession>A0A1W2G851</accession>
<feature type="transmembrane region" description="Helical" evidence="1">
    <location>
        <begin position="61"/>
        <end position="80"/>
    </location>
</feature>
<sequence length="448" mass="52219">MIYNFLKIVVKVALRIFFRKVSVHKAIDLPTEGPLIIVGNHPNTFMDPLILATLFRQRVGFLGNASIFVNSFVNAIFAYFRVIPVYRDKDVAPGEKIDNEKTFRDCYKFLEANNSLMLFPEGTSYHELKLRKIKTGGARIALSVEKKNHFKLGVKIIPIGLYYSNPSKFRSKIYVNTGELIYTKDFEAIYERDEVAGVQALTEKVRESLESLTITTEDKEQEDLFFKVKRIYKDQLIKRAESFKNDEFELTKEIANAIQYFKVSFPNKFETIKTKIDRCSQLLDEFQTTARRTKPLKNKLKKISILISGTIYLIAGFPLYLYGLIQNLIPFRTPYWLAQKFTKEPEYYAPIMMSLGIVVFPLYYSLSFFLFDIRLSPDPLLLSLYLASLPLSGYYVLHYYHFFRAGISFLKIHNLIHSKKDLLKELEQLKVSIFDELDEARTIYLKRL</sequence>
<gene>
    <name evidence="3" type="ORF">SAMN04488029_1164</name>
</gene>
<dbReference type="SUPFAM" id="SSF69593">
    <property type="entry name" value="Glycerol-3-phosphate (1)-acyltransferase"/>
    <property type="match status" value="1"/>
</dbReference>
<feature type="transmembrane region" description="Helical" evidence="1">
    <location>
        <begin position="303"/>
        <end position="325"/>
    </location>
</feature>
<protein>
    <submittedName>
        <fullName evidence="3">1-acyl-sn-glycerol-3-phosphate acyltransferases</fullName>
    </submittedName>
</protein>
<dbReference type="InterPro" id="IPR052744">
    <property type="entry name" value="GPAT/DAPAT"/>
</dbReference>
<dbReference type="STRING" id="692418.SAMN04488029_1164"/>
<dbReference type="Pfam" id="PF01553">
    <property type="entry name" value="Acyltransferase"/>
    <property type="match status" value="1"/>
</dbReference>
<feature type="transmembrane region" description="Helical" evidence="1">
    <location>
        <begin position="347"/>
        <end position="371"/>
    </location>
</feature>
<feature type="transmembrane region" description="Helical" evidence="1">
    <location>
        <begin position="380"/>
        <end position="400"/>
    </location>
</feature>
<dbReference type="GO" id="GO:0016287">
    <property type="term" value="F:glycerone-phosphate O-acyltransferase activity"/>
    <property type="evidence" value="ECO:0007669"/>
    <property type="project" value="TreeGrafter"/>
</dbReference>
<evidence type="ECO:0000259" key="2">
    <source>
        <dbReference type="SMART" id="SM00563"/>
    </source>
</evidence>
<keyword evidence="1" id="KW-0472">Membrane</keyword>
<dbReference type="GO" id="GO:0008654">
    <property type="term" value="P:phospholipid biosynthetic process"/>
    <property type="evidence" value="ECO:0007669"/>
    <property type="project" value="TreeGrafter"/>
</dbReference>
<dbReference type="GO" id="GO:0004366">
    <property type="term" value="F:glycerol-3-phosphate O-acyltransferase activity"/>
    <property type="evidence" value="ECO:0007669"/>
    <property type="project" value="TreeGrafter"/>
</dbReference>
<dbReference type="AlphaFoldDB" id="A0A1W2G851"/>
<reference evidence="3 4" key="1">
    <citation type="submission" date="2017-04" db="EMBL/GenBank/DDBJ databases">
        <authorList>
            <person name="Afonso C.L."/>
            <person name="Miller P.J."/>
            <person name="Scott M.A."/>
            <person name="Spackman E."/>
            <person name="Goraichik I."/>
            <person name="Dimitrov K.M."/>
            <person name="Suarez D.L."/>
            <person name="Swayne D.E."/>
        </authorList>
    </citation>
    <scope>NUCLEOTIDE SEQUENCE [LARGE SCALE GENOMIC DNA]</scope>
    <source>
        <strain evidence="3 4">DSM 26133</strain>
    </source>
</reference>
<dbReference type="Proteomes" id="UP000192472">
    <property type="component" value="Unassembled WGS sequence"/>
</dbReference>
<name>A0A1W2G851_REIFA</name>
<keyword evidence="1" id="KW-1133">Transmembrane helix</keyword>
<dbReference type="PANTHER" id="PTHR31605">
    <property type="entry name" value="GLYCEROL-3-PHOSPHATE O-ACYLTRANSFERASE 1"/>
    <property type="match status" value="1"/>
</dbReference>
<keyword evidence="3" id="KW-0808">Transferase</keyword>
<dbReference type="PANTHER" id="PTHR31605:SF0">
    <property type="entry name" value="GLYCEROL-3-PHOSPHATE O-ACYLTRANSFERASE 1"/>
    <property type="match status" value="1"/>
</dbReference>
<keyword evidence="1" id="KW-0812">Transmembrane</keyword>
<dbReference type="RefSeq" id="WP_084371454.1">
    <property type="nucleotide sequence ID" value="NZ_FWYF01000001.1"/>
</dbReference>
<organism evidence="3 4">
    <name type="scientific">Reichenbachiella faecimaris</name>
    <dbReference type="NCBI Taxonomy" id="692418"/>
    <lineage>
        <taxon>Bacteria</taxon>
        <taxon>Pseudomonadati</taxon>
        <taxon>Bacteroidota</taxon>
        <taxon>Cytophagia</taxon>
        <taxon>Cytophagales</taxon>
        <taxon>Reichenbachiellaceae</taxon>
        <taxon>Reichenbachiella</taxon>
    </lineage>
</organism>
<dbReference type="InterPro" id="IPR002123">
    <property type="entry name" value="Plipid/glycerol_acylTrfase"/>
</dbReference>
<proteinExistence type="predicted"/>